<evidence type="ECO:0000256" key="1">
    <source>
        <dbReference type="SAM" id="MobiDB-lite"/>
    </source>
</evidence>
<feature type="compositionally biased region" description="Polar residues" evidence="1">
    <location>
        <begin position="100"/>
        <end position="117"/>
    </location>
</feature>
<proteinExistence type="predicted"/>
<feature type="region of interest" description="Disordered" evidence="1">
    <location>
        <begin position="87"/>
        <end position="162"/>
    </location>
</feature>
<feature type="region of interest" description="Disordered" evidence="1">
    <location>
        <begin position="193"/>
        <end position="227"/>
    </location>
</feature>
<sequence>MEPAKIDWNSLESVFVVDQVYENINAPQWVDFLAPHDHSPDEDEAWFCRPDCKHPKTAQDFPKSTPTPKLLRSVSVSKLIGLGDWTRREGNLKRRGPGQGQSCEDSENQNPNFSTPNHRIRAFKETIKSSAQRSTQEEDDEYSEILLQSEEKPRSRLRSTQSARDLFGGRDIFNKITELCNELKKMTSWAKEREVEEAEKTGSKKEGARDVLGSHSEKKMDQKDKERKPFIELTKDRCEAGERNNAKKQLRKKKKVLDDDEGENIPISLDLNLKDIKRKEEERLLPIRTNPPTPQGFSVSREHSKTTPSKGPKSRLKEREIFREVDQQNKKTLREELGDKSHTKNTSPTAGREGRALDVFWFLKPCTLSS</sequence>
<evidence type="ECO:0000313" key="2">
    <source>
        <dbReference type="EMBL" id="KAJ8424096.1"/>
    </source>
</evidence>
<feature type="compositionally biased region" description="Basic and acidic residues" evidence="1">
    <location>
        <begin position="215"/>
        <end position="227"/>
    </location>
</feature>
<organism evidence="2 3">
    <name type="scientific">Carnegiea gigantea</name>
    <dbReference type="NCBI Taxonomy" id="171969"/>
    <lineage>
        <taxon>Eukaryota</taxon>
        <taxon>Viridiplantae</taxon>
        <taxon>Streptophyta</taxon>
        <taxon>Embryophyta</taxon>
        <taxon>Tracheophyta</taxon>
        <taxon>Spermatophyta</taxon>
        <taxon>Magnoliopsida</taxon>
        <taxon>eudicotyledons</taxon>
        <taxon>Gunneridae</taxon>
        <taxon>Pentapetalae</taxon>
        <taxon>Caryophyllales</taxon>
        <taxon>Cactineae</taxon>
        <taxon>Cactaceae</taxon>
        <taxon>Cactoideae</taxon>
        <taxon>Echinocereeae</taxon>
        <taxon>Carnegiea</taxon>
    </lineage>
</organism>
<protein>
    <submittedName>
        <fullName evidence="2">Uncharacterized protein</fullName>
    </submittedName>
</protein>
<feature type="compositionally biased region" description="Basic and acidic residues" evidence="1">
    <location>
        <begin position="193"/>
        <end position="209"/>
    </location>
</feature>
<name>A0A9Q1GRM6_9CARY</name>
<keyword evidence="3" id="KW-1185">Reference proteome</keyword>
<feature type="region of interest" description="Disordered" evidence="1">
    <location>
        <begin position="282"/>
        <end position="351"/>
    </location>
</feature>
<accession>A0A9Q1GRM6</accession>
<reference evidence="2" key="1">
    <citation type="submission" date="2022-04" db="EMBL/GenBank/DDBJ databases">
        <title>Carnegiea gigantea Genome sequencing and assembly v2.</title>
        <authorList>
            <person name="Copetti D."/>
            <person name="Sanderson M.J."/>
            <person name="Burquez A."/>
            <person name="Wojciechowski M.F."/>
        </authorList>
    </citation>
    <scope>NUCLEOTIDE SEQUENCE</scope>
    <source>
        <strain evidence="2">SGP5-SGP5p</strain>
        <tissue evidence="2">Aerial part</tissue>
    </source>
</reference>
<gene>
    <name evidence="2" type="ORF">Cgig2_000842</name>
</gene>
<dbReference type="PANTHER" id="PTHR36373">
    <property type="entry name" value="EXPRESSED PROTEIN"/>
    <property type="match status" value="1"/>
</dbReference>
<dbReference type="AlphaFoldDB" id="A0A9Q1GRM6"/>
<feature type="compositionally biased region" description="Basic and acidic residues" evidence="1">
    <location>
        <begin position="315"/>
        <end position="342"/>
    </location>
</feature>
<dbReference type="Proteomes" id="UP001153076">
    <property type="component" value="Unassembled WGS sequence"/>
</dbReference>
<dbReference type="OrthoDB" id="1924112at2759"/>
<dbReference type="EMBL" id="JAKOGI010001774">
    <property type="protein sequence ID" value="KAJ8424096.1"/>
    <property type="molecule type" value="Genomic_DNA"/>
</dbReference>
<dbReference type="PANTHER" id="PTHR36373:SF1">
    <property type="entry name" value="EXPRESSED PROTEIN"/>
    <property type="match status" value="1"/>
</dbReference>
<comment type="caution">
    <text evidence="2">The sequence shown here is derived from an EMBL/GenBank/DDBJ whole genome shotgun (WGS) entry which is preliminary data.</text>
</comment>
<evidence type="ECO:0000313" key="3">
    <source>
        <dbReference type="Proteomes" id="UP001153076"/>
    </source>
</evidence>